<dbReference type="EMBL" id="CP002581">
    <property type="protein sequence ID" value="AJK50523.1"/>
    <property type="molecule type" value="Genomic_DNA"/>
</dbReference>
<dbReference type="SUPFAM" id="SSF49764">
    <property type="entry name" value="HSP20-like chaperones"/>
    <property type="match status" value="1"/>
</dbReference>
<dbReference type="CDD" id="cd06464">
    <property type="entry name" value="ACD_sHsps-like"/>
    <property type="match status" value="1"/>
</dbReference>
<evidence type="ECO:0000313" key="6">
    <source>
        <dbReference type="Proteomes" id="UP000031838"/>
    </source>
</evidence>
<dbReference type="PANTHER" id="PTHR11527">
    <property type="entry name" value="HEAT-SHOCK PROTEIN 20 FAMILY MEMBER"/>
    <property type="match status" value="1"/>
</dbReference>
<dbReference type="InterPro" id="IPR002068">
    <property type="entry name" value="A-crystallin/Hsp20_dom"/>
</dbReference>
<protein>
    <submittedName>
        <fullName evidence="5">Heat shock protein Hsp20</fullName>
    </submittedName>
</protein>
<dbReference type="Gene3D" id="2.60.40.790">
    <property type="match status" value="1"/>
</dbReference>
<feature type="region of interest" description="Disordered" evidence="3">
    <location>
        <begin position="1"/>
        <end position="25"/>
    </location>
</feature>
<evidence type="ECO:0000259" key="4">
    <source>
        <dbReference type="PROSITE" id="PS01031"/>
    </source>
</evidence>
<dbReference type="InterPro" id="IPR031107">
    <property type="entry name" value="Small_HSP"/>
</dbReference>
<proteinExistence type="inferred from homology"/>
<dbReference type="InterPro" id="IPR008978">
    <property type="entry name" value="HSP20-like_chaperone"/>
</dbReference>
<organism evidence="5 6">
    <name type="scientific">Burkholderia plantarii</name>
    <dbReference type="NCBI Taxonomy" id="41899"/>
    <lineage>
        <taxon>Bacteria</taxon>
        <taxon>Pseudomonadati</taxon>
        <taxon>Pseudomonadota</taxon>
        <taxon>Betaproteobacteria</taxon>
        <taxon>Burkholderiales</taxon>
        <taxon>Burkholderiaceae</taxon>
        <taxon>Burkholderia</taxon>
    </lineage>
</organism>
<keyword evidence="6" id="KW-1185">Reference proteome</keyword>
<dbReference type="AlphaFoldDB" id="A0A0B6S4C4"/>
<comment type="similarity">
    <text evidence="1 2">Belongs to the small heat shock protein (HSP20) family.</text>
</comment>
<dbReference type="HOGENOM" id="CLU_046737_9_3_4"/>
<dbReference type="Pfam" id="PF00011">
    <property type="entry name" value="HSP20"/>
    <property type="match status" value="1"/>
</dbReference>
<gene>
    <name evidence="5" type="primary">hsp20-1</name>
    <name evidence="5" type="ORF">BGL_2c24670</name>
</gene>
<dbReference type="OrthoDB" id="9788892at2"/>
<name>A0A0B6S4C4_BURPL</name>
<keyword evidence="5" id="KW-0346">Stress response</keyword>
<dbReference type="RefSeq" id="WP_042628792.1">
    <property type="nucleotide sequence ID" value="NZ_BSTO01000030.1"/>
</dbReference>
<dbReference type="KEGG" id="bgp:BGL_2c24670"/>
<sequence length="137" mass="15149">MSANSEMIARRTPSSQVDHEGAEGAEHVERTLPAVDVVEDSHGVTLYADLPGVPRDKLDIRVADGSLSIEAEAVIPVPSGLRLRHGEIRHPRFSRVFTLSQDLDTSRIDAQLRDGVLTLSIPRREEAQPRRIEIRVA</sequence>
<evidence type="ECO:0000313" key="5">
    <source>
        <dbReference type="EMBL" id="AJK50523.1"/>
    </source>
</evidence>
<evidence type="ECO:0000256" key="1">
    <source>
        <dbReference type="PROSITE-ProRule" id="PRU00285"/>
    </source>
</evidence>
<accession>A0A0B6S4C4</accession>
<reference evidence="6" key="1">
    <citation type="submission" date="2011-03" db="EMBL/GenBank/DDBJ databases">
        <authorList>
            <person name="Voget S."/>
            <person name="Streit W.R."/>
            <person name="Jaeger K.E."/>
            <person name="Daniel R."/>
        </authorList>
    </citation>
    <scope>NUCLEOTIDE SEQUENCE [LARGE SCALE GENOMIC DNA]</scope>
    <source>
        <strain evidence="6">PG1</strain>
    </source>
</reference>
<evidence type="ECO:0000256" key="3">
    <source>
        <dbReference type="SAM" id="MobiDB-lite"/>
    </source>
</evidence>
<dbReference type="PROSITE" id="PS01031">
    <property type="entry name" value="SHSP"/>
    <property type="match status" value="1"/>
</dbReference>
<dbReference type="KEGG" id="bpla:bpln_2g24980"/>
<feature type="domain" description="SHSP" evidence="4">
    <location>
        <begin position="26"/>
        <end position="137"/>
    </location>
</feature>
<dbReference type="Proteomes" id="UP000031838">
    <property type="component" value="Chromosome 2"/>
</dbReference>
<evidence type="ECO:0000256" key="2">
    <source>
        <dbReference type="RuleBase" id="RU003616"/>
    </source>
</evidence>
<reference evidence="5 6" key="2">
    <citation type="journal article" date="2016" name="Appl. Microbiol. Biotechnol.">
        <title>Mutations improving production and secretion of extracellular lipase by Burkholderia glumae PG1.</title>
        <authorList>
            <person name="Knapp A."/>
            <person name="Voget S."/>
            <person name="Gao R."/>
            <person name="Zaburannyi N."/>
            <person name="Krysciak D."/>
            <person name="Breuer M."/>
            <person name="Hauer B."/>
            <person name="Streit W.R."/>
            <person name="Muller R."/>
            <person name="Daniel R."/>
            <person name="Jaeger K.E."/>
        </authorList>
    </citation>
    <scope>NUCLEOTIDE SEQUENCE [LARGE SCALE GENOMIC DNA]</scope>
    <source>
        <strain evidence="5 6">PG1</strain>
    </source>
</reference>